<dbReference type="GeneID" id="85363829"/>
<protein>
    <submittedName>
        <fullName evidence="2">Uncharacterized protein</fullName>
    </submittedName>
</protein>
<feature type="region of interest" description="Disordered" evidence="1">
    <location>
        <begin position="165"/>
        <end position="206"/>
    </location>
</feature>
<evidence type="ECO:0000313" key="2">
    <source>
        <dbReference type="EMBL" id="KAK0455550.1"/>
    </source>
</evidence>
<dbReference type="EMBL" id="JAUEPS010000025">
    <property type="protein sequence ID" value="KAK0455550.1"/>
    <property type="molecule type" value="Genomic_DNA"/>
</dbReference>
<dbReference type="AlphaFoldDB" id="A0AA39K8U0"/>
<reference evidence="2" key="1">
    <citation type="submission" date="2023-06" db="EMBL/GenBank/DDBJ databases">
        <authorList>
            <consortium name="Lawrence Berkeley National Laboratory"/>
            <person name="Ahrendt S."/>
            <person name="Sahu N."/>
            <person name="Indic B."/>
            <person name="Wong-Bajracharya J."/>
            <person name="Merenyi Z."/>
            <person name="Ke H.-M."/>
            <person name="Monk M."/>
            <person name="Kocsube S."/>
            <person name="Drula E."/>
            <person name="Lipzen A."/>
            <person name="Balint B."/>
            <person name="Henrissat B."/>
            <person name="Andreopoulos B."/>
            <person name="Martin F.M."/>
            <person name="Harder C.B."/>
            <person name="Rigling D."/>
            <person name="Ford K.L."/>
            <person name="Foster G.D."/>
            <person name="Pangilinan J."/>
            <person name="Papanicolaou A."/>
            <person name="Barry K."/>
            <person name="LaButti K."/>
            <person name="Viragh M."/>
            <person name="Koriabine M."/>
            <person name="Yan M."/>
            <person name="Riley R."/>
            <person name="Champramary S."/>
            <person name="Plett K.L."/>
            <person name="Tsai I.J."/>
            <person name="Slot J."/>
            <person name="Sipos G."/>
            <person name="Plett J."/>
            <person name="Nagy L.G."/>
            <person name="Grigoriev I.V."/>
        </authorList>
    </citation>
    <scope>NUCLEOTIDE SEQUENCE</scope>
    <source>
        <strain evidence="2">CCBAS 213</strain>
    </source>
</reference>
<organism evidence="2 3">
    <name type="scientific">Armillaria tabescens</name>
    <name type="common">Ringless honey mushroom</name>
    <name type="synonym">Agaricus tabescens</name>
    <dbReference type="NCBI Taxonomy" id="1929756"/>
    <lineage>
        <taxon>Eukaryota</taxon>
        <taxon>Fungi</taxon>
        <taxon>Dikarya</taxon>
        <taxon>Basidiomycota</taxon>
        <taxon>Agaricomycotina</taxon>
        <taxon>Agaricomycetes</taxon>
        <taxon>Agaricomycetidae</taxon>
        <taxon>Agaricales</taxon>
        <taxon>Marasmiineae</taxon>
        <taxon>Physalacriaceae</taxon>
        <taxon>Desarmillaria</taxon>
    </lineage>
</organism>
<dbReference type="RefSeq" id="XP_060329060.1">
    <property type="nucleotide sequence ID" value="XM_060480281.1"/>
</dbReference>
<evidence type="ECO:0000313" key="3">
    <source>
        <dbReference type="Proteomes" id="UP001175211"/>
    </source>
</evidence>
<accession>A0AA39K8U0</accession>
<feature type="compositionally biased region" description="Basic and acidic residues" evidence="1">
    <location>
        <begin position="174"/>
        <end position="188"/>
    </location>
</feature>
<sequence>MHIVAVKESDSFFDGLLEPGNPVYFTDEDGHDGERKMGKPMMHQCCAKSCDEIQLEAIVPDPSAYALLLSGNRSGRGRNKALEMRPAGPCPSWLDIPLFQYLDFCFIFGERLTHSRPDRPYLSLNINEPLKSAELCDSVNANRDTDCGIPRTDFLPIYTARIQEVDSQPPPGSHAKEGTKEHATRNSSEDNQVAWTTHCGHGVVPA</sequence>
<gene>
    <name evidence="2" type="ORF">EV420DRAFT_1749336</name>
</gene>
<name>A0AA39K8U0_ARMTA</name>
<dbReference type="Proteomes" id="UP001175211">
    <property type="component" value="Unassembled WGS sequence"/>
</dbReference>
<evidence type="ECO:0000256" key="1">
    <source>
        <dbReference type="SAM" id="MobiDB-lite"/>
    </source>
</evidence>
<comment type="caution">
    <text evidence="2">The sequence shown here is derived from an EMBL/GenBank/DDBJ whole genome shotgun (WGS) entry which is preliminary data.</text>
</comment>
<keyword evidence="3" id="KW-1185">Reference proteome</keyword>
<proteinExistence type="predicted"/>